<gene>
    <name evidence="6" type="ORF">MSTO_48890</name>
</gene>
<keyword evidence="2 4" id="KW-0238">DNA-binding</keyword>
<dbReference type="InterPro" id="IPR050109">
    <property type="entry name" value="HTH-type_TetR-like_transc_reg"/>
</dbReference>
<dbReference type="PANTHER" id="PTHR30055">
    <property type="entry name" value="HTH-TYPE TRANSCRIPTIONAL REGULATOR RUTR"/>
    <property type="match status" value="1"/>
</dbReference>
<dbReference type="GO" id="GO:0003700">
    <property type="term" value="F:DNA-binding transcription factor activity"/>
    <property type="evidence" value="ECO:0007669"/>
    <property type="project" value="TreeGrafter"/>
</dbReference>
<dbReference type="KEGG" id="msto:MSTO_48890"/>
<protein>
    <submittedName>
        <fullName evidence="6">TetR family transcriptional regulator</fullName>
    </submittedName>
</protein>
<accession>A0A7I7QEA7</accession>
<keyword evidence="7" id="KW-1185">Reference proteome</keyword>
<evidence type="ECO:0000259" key="5">
    <source>
        <dbReference type="PROSITE" id="PS50977"/>
    </source>
</evidence>
<dbReference type="Pfam" id="PF00440">
    <property type="entry name" value="TetR_N"/>
    <property type="match status" value="1"/>
</dbReference>
<dbReference type="GO" id="GO:0000976">
    <property type="term" value="F:transcription cis-regulatory region binding"/>
    <property type="evidence" value="ECO:0007669"/>
    <property type="project" value="TreeGrafter"/>
</dbReference>
<keyword evidence="1" id="KW-0805">Transcription regulation</keyword>
<dbReference type="Gene3D" id="1.10.357.10">
    <property type="entry name" value="Tetracycline Repressor, domain 2"/>
    <property type="match status" value="1"/>
</dbReference>
<dbReference type="InterPro" id="IPR001647">
    <property type="entry name" value="HTH_TetR"/>
</dbReference>
<name>A0A7I7QEA7_9MYCO</name>
<reference evidence="6 7" key="1">
    <citation type="journal article" date="2019" name="Emerg. Microbes Infect.">
        <title>Comprehensive subspecies identification of 175 nontuberculous mycobacteria species based on 7547 genomic profiles.</title>
        <authorList>
            <person name="Matsumoto Y."/>
            <person name="Kinjo T."/>
            <person name="Motooka D."/>
            <person name="Nabeya D."/>
            <person name="Jung N."/>
            <person name="Uechi K."/>
            <person name="Horii T."/>
            <person name="Iida T."/>
            <person name="Fujita J."/>
            <person name="Nakamura S."/>
        </authorList>
    </citation>
    <scope>NUCLEOTIDE SEQUENCE [LARGE SCALE GENOMIC DNA]</scope>
    <source>
        <strain evidence="6 7">JCM 17783</strain>
    </source>
</reference>
<evidence type="ECO:0000256" key="1">
    <source>
        <dbReference type="ARBA" id="ARBA00023015"/>
    </source>
</evidence>
<proteinExistence type="predicted"/>
<organism evidence="6 7">
    <name type="scientific">Mycobacterium stomatepiae</name>
    <dbReference type="NCBI Taxonomy" id="470076"/>
    <lineage>
        <taxon>Bacteria</taxon>
        <taxon>Bacillati</taxon>
        <taxon>Actinomycetota</taxon>
        <taxon>Actinomycetes</taxon>
        <taxon>Mycobacteriales</taxon>
        <taxon>Mycobacteriaceae</taxon>
        <taxon>Mycobacterium</taxon>
        <taxon>Mycobacterium simiae complex</taxon>
    </lineage>
</organism>
<dbReference type="InterPro" id="IPR009057">
    <property type="entry name" value="Homeodomain-like_sf"/>
</dbReference>
<dbReference type="SUPFAM" id="SSF48498">
    <property type="entry name" value="Tetracyclin repressor-like, C-terminal domain"/>
    <property type="match status" value="1"/>
</dbReference>
<dbReference type="PROSITE" id="PS50977">
    <property type="entry name" value="HTH_TETR_2"/>
    <property type="match status" value="1"/>
</dbReference>
<dbReference type="InterPro" id="IPR036271">
    <property type="entry name" value="Tet_transcr_reg_TetR-rel_C_sf"/>
</dbReference>
<evidence type="ECO:0000313" key="7">
    <source>
        <dbReference type="Proteomes" id="UP000467130"/>
    </source>
</evidence>
<dbReference type="PANTHER" id="PTHR30055:SF234">
    <property type="entry name" value="HTH-TYPE TRANSCRIPTIONAL REGULATOR BETI"/>
    <property type="match status" value="1"/>
</dbReference>
<feature type="domain" description="HTH tetR-type" evidence="5">
    <location>
        <begin position="1"/>
        <end position="37"/>
    </location>
</feature>
<comment type="caution">
    <text evidence="4">Lacks conserved residue(s) required for the propagation of feature annotation.</text>
</comment>
<evidence type="ECO:0000256" key="2">
    <source>
        <dbReference type="ARBA" id="ARBA00023125"/>
    </source>
</evidence>
<dbReference type="SUPFAM" id="SSF46689">
    <property type="entry name" value="Homeodomain-like"/>
    <property type="match status" value="1"/>
</dbReference>
<sequence length="155" mass="16852">MDEIAVAVGVSRATLHRHFAGRPALIEALREAAITALKAVLVEAQLTKGSAVEALQRLVLGCEPVAGYLVLLYSQELDFAETLVGFADLDRQITDLFARGQRDGEFRTDLTAVWLTEAFYSLVATAEWSIQLGKVARRDFSLMIAGLMLEGILGS</sequence>
<dbReference type="AlphaFoldDB" id="A0A7I7QEA7"/>
<evidence type="ECO:0000313" key="6">
    <source>
        <dbReference type="EMBL" id="BBY24684.1"/>
    </source>
</evidence>
<keyword evidence="3" id="KW-0804">Transcription</keyword>
<evidence type="ECO:0000256" key="3">
    <source>
        <dbReference type="ARBA" id="ARBA00023163"/>
    </source>
</evidence>
<dbReference type="EMBL" id="AP022587">
    <property type="protein sequence ID" value="BBY24684.1"/>
    <property type="molecule type" value="Genomic_DNA"/>
</dbReference>
<evidence type="ECO:0000256" key="4">
    <source>
        <dbReference type="PROSITE-ProRule" id="PRU00335"/>
    </source>
</evidence>
<dbReference type="Proteomes" id="UP000467130">
    <property type="component" value="Chromosome"/>
</dbReference>